<reference evidence="4" key="1">
    <citation type="journal article" date="2014" name="BMC Genomics">
        <title>Metasecretome-selective phage display approach for mining the functional potential of a rumen microbial community.</title>
        <authorList>
            <person name="Ciric M."/>
            <person name="Moon C.D."/>
            <person name="Leahy S.C."/>
            <person name="Creevey C.J."/>
            <person name="Altermann E."/>
            <person name="Attwood G.T."/>
            <person name="Rakonjac J."/>
            <person name="Gagic D."/>
        </authorList>
    </citation>
    <scope>NUCLEOTIDE SEQUENCE</scope>
</reference>
<protein>
    <recommendedName>
        <fullName evidence="3">Organic solvent tolerance-like N-terminal domain-containing protein</fullName>
    </recommendedName>
</protein>
<keyword evidence="2" id="KW-0812">Transmembrane</keyword>
<dbReference type="AlphaFoldDB" id="A0A068LJS5"/>
<feature type="transmembrane region" description="Helical" evidence="2">
    <location>
        <begin position="27"/>
        <end position="45"/>
    </location>
</feature>
<dbReference type="Pfam" id="PF13100">
    <property type="entry name" value="OstA_2"/>
    <property type="match status" value="1"/>
</dbReference>
<sequence length="495" mass="56466">MHALNDKRHQPVGSSGNARNDVARWKYALLACCMMALMMSPMMWAQQPLRQIKAKSVPRTSNVKRPTNPQPVTAAKKGSKGTSVKRITPQIPKANRNQTNKVFLENADILKANEMISRDYQVLKGNVRFRRGDMYMFCDSAYFYAETSSLDAFGNVRMTQGDTLWVYSDVLHYYGDQGVAELRSNVRLENRSTTLLTDALDYEINSNVGYYFDGGTIVDNRNNTELTSQYGRYELDTKQAEFSRDVHLINDRYEMFTDLLDYNTQSHIAHITSETLIVSDSNTINTTNGWYNTSADDATLYQRALITAKDGKTLMGDTVYYNRKRNYGEARGDVIITDPGNKVILDGDYGYHDDNAHYSYVTGRARAREFSQKDTIYLHADTLCTLINHVVNDSVNDSVRVLRAFNEVRFYRSDVQGICDSLQLSEADTIINMYRHAVVWNLERQIFGDEINIHLNDSAADWATLPTGGFMAEHLGEIYYDQLSGKKMKAWFENK</sequence>
<dbReference type="Gene3D" id="2.60.450.10">
    <property type="entry name" value="Lipopolysaccharide (LPS) transport protein A like domain"/>
    <property type="match status" value="2"/>
</dbReference>
<feature type="domain" description="Organic solvent tolerance-like N-terminal" evidence="3">
    <location>
        <begin position="100"/>
        <end position="258"/>
    </location>
</feature>
<name>A0A068LJS5_9ZZZZ</name>
<feature type="compositionally biased region" description="Polar residues" evidence="1">
    <location>
        <begin position="58"/>
        <end position="71"/>
    </location>
</feature>
<dbReference type="InterPro" id="IPR005653">
    <property type="entry name" value="OstA-like_N"/>
</dbReference>
<evidence type="ECO:0000256" key="1">
    <source>
        <dbReference type="SAM" id="MobiDB-lite"/>
    </source>
</evidence>
<evidence type="ECO:0000256" key="2">
    <source>
        <dbReference type="SAM" id="Phobius"/>
    </source>
</evidence>
<accession>A0A068LJS5</accession>
<feature type="non-terminal residue" evidence="4">
    <location>
        <position position="495"/>
    </location>
</feature>
<keyword evidence="2" id="KW-0472">Membrane</keyword>
<proteinExistence type="predicted"/>
<keyword evidence="2" id="KW-1133">Transmembrane helix</keyword>
<evidence type="ECO:0000313" key="4">
    <source>
        <dbReference type="EMBL" id="AIE47619.1"/>
    </source>
</evidence>
<dbReference type="EMBL" id="KF790708">
    <property type="protein sequence ID" value="AIE47619.1"/>
    <property type="molecule type" value="Genomic_DNA"/>
</dbReference>
<organism evidence="4">
    <name type="scientific">uncultured prokaryote</name>
    <dbReference type="NCBI Taxonomy" id="198431"/>
    <lineage>
        <taxon>unclassified sequences</taxon>
        <taxon>environmental samples</taxon>
    </lineage>
</organism>
<feature type="region of interest" description="Disordered" evidence="1">
    <location>
        <begin position="55"/>
        <end position="92"/>
    </location>
</feature>
<evidence type="ECO:0000259" key="3">
    <source>
        <dbReference type="Pfam" id="PF13100"/>
    </source>
</evidence>